<dbReference type="EMBL" id="DUZY01000001">
    <property type="protein sequence ID" value="DAD19776.1"/>
    <property type="molecule type" value="Genomic_DNA"/>
</dbReference>
<keyword evidence="2" id="KW-1185">Reference proteome</keyword>
<dbReference type="Proteomes" id="UP000607653">
    <property type="component" value="Unassembled WGS sequence"/>
</dbReference>
<gene>
    <name evidence="1" type="ORF">HUJ06_021239</name>
</gene>
<dbReference type="AlphaFoldDB" id="A0A822XLF7"/>
<organism evidence="1 2">
    <name type="scientific">Nelumbo nucifera</name>
    <name type="common">Sacred lotus</name>
    <dbReference type="NCBI Taxonomy" id="4432"/>
    <lineage>
        <taxon>Eukaryota</taxon>
        <taxon>Viridiplantae</taxon>
        <taxon>Streptophyta</taxon>
        <taxon>Embryophyta</taxon>
        <taxon>Tracheophyta</taxon>
        <taxon>Spermatophyta</taxon>
        <taxon>Magnoliopsida</taxon>
        <taxon>Proteales</taxon>
        <taxon>Nelumbonaceae</taxon>
        <taxon>Nelumbo</taxon>
    </lineage>
</organism>
<reference evidence="1 2" key="1">
    <citation type="journal article" date="2020" name="Mol. Biol. Evol.">
        <title>Distinct Expression and Methylation Patterns for Genes with Different Fates following a Single Whole-Genome Duplication in Flowering Plants.</title>
        <authorList>
            <person name="Shi T."/>
            <person name="Rahmani R.S."/>
            <person name="Gugger P.F."/>
            <person name="Wang M."/>
            <person name="Li H."/>
            <person name="Zhang Y."/>
            <person name="Li Z."/>
            <person name="Wang Q."/>
            <person name="Van de Peer Y."/>
            <person name="Marchal K."/>
            <person name="Chen J."/>
        </authorList>
    </citation>
    <scope>NUCLEOTIDE SEQUENCE [LARGE SCALE GENOMIC DNA]</scope>
    <source>
        <tissue evidence="1">Leaf</tissue>
    </source>
</reference>
<evidence type="ECO:0000313" key="1">
    <source>
        <dbReference type="EMBL" id="DAD19776.1"/>
    </source>
</evidence>
<proteinExistence type="predicted"/>
<name>A0A822XLF7_NELNU</name>
<accession>A0A822XLF7</accession>
<comment type="caution">
    <text evidence="1">The sequence shown here is derived from an EMBL/GenBank/DDBJ whole genome shotgun (WGS) entry which is preliminary data.</text>
</comment>
<sequence length="78" mass="8487">MVQSICSSPTDALHGQFHLQFFDGCSYGRQLQPLVAVVMFGLYRLCISNPTSSVSLAVCGGLELCLSTFVGDFKFTFV</sequence>
<protein>
    <submittedName>
        <fullName evidence="1">Uncharacterized protein</fullName>
    </submittedName>
</protein>
<evidence type="ECO:0000313" key="2">
    <source>
        <dbReference type="Proteomes" id="UP000607653"/>
    </source>
</evidence>